<comment type="caution">
    <text evidence="2">The sequence shown here is derived from an EMBL/GenBank/DDBJ whole genome shotgun (WGS) entry which is preliminary data.</text>
</comment>
<gene>
    <name evidence="2" type="ORF">GCM10008957_24880</name>
</gene>
<feature type="region of interest" description="Disordered" evidence="1">
    <location>
        <begin position="1"/>
        <end position="27"/>
    </location>
</feature>
<keyword evidence="3" id="KW-1185">Reference proteome</keyword>
<reference evidence="2" key="2">
    <citation type="submission" date="2020-09" db="EMBL/GenBank/DDBJ databases">
        <authorList>
            <person name="Sun Q."/>
            <person name="Ohkuma M."/>
        </authorList>
    </citation>
    <scope>NUCLEOTIDE SEQUENCE</scope>
    <source>
        <strain evidence="2">JCM 31311</strain>
    </source>
</reference>
<feature type="compositionally biased region" description="Polar residues" evidence="1">
    <location>
        <begin position="1"/>
        <end position="12"/>
    </location>
</feature>
<feature type="compositionally biased region" description="Basic and acidic residues" evidence="1">
    <location>
        <begin position="15"/>
        <end position="27"/>
    </location>
</feature>
<reference evidence="2" key="1">
    <citation type="journal article" date="2014" name="Int. J. Syst. Evol. Microbiol.">
        <title>Complete genome sequence of Corynebacterium casei LMG S-19264T (=DSM 44701T), isolated from a smear-ripened cheese.</title>
        <authorList>
            <consortium name="US DOE Joint Genome Institute (JGI-PGF)"/>
            <person name="Walter F."/>
            <person name="Albersmeier A."/>
            <person name="Kalinowski J."/>
            <person name="Ruckert C."/>
        </authorList>
    </citation>
    <scope>NUCLEOTIDE SEQUENCE</scope>
    <source>
        <strain evidence="2">JCM 31311</strain>
    </source>
</reference>
<dbReference type="Proteomes" id="UP000603865">
    <property type="component" value="Unassembled WGS sequence"/>
</dbReference>
<sequence>MPSGDDQTSLWQQLKRMEDGRSFKEESERETYNAINSSVDLNLLINSLLGLLPLALIPNKGLEYPALKGIQLISWSLYVKLQQANPHDSLGAEERLGLLSSAEVNDPRGAG</sequence>
<evidence type="ECO:0000313" key="2">
    <source>
        <dbReference type="EMBL" id="GGR11213.1"/>
    </source>
</evidence>
<organism evidence="2 3">
    <name type="scientific">Deinococcus ruber</name>
    <dbReference type="NCBI Taxonomy" id="1848197"/>
    <lineage>
        <taxon>Bacteria</taxon>
        <taxon>Thermotogati</taxon>
        <taxon>Deinococcota</taxon>
        <taxon>Deinococci</taxon>
        <taxon>Deinococcales</taxon>
        <taxon>Deinococcaceae</taxon>
        <taxon>Deinococcus</taxon>
    </lineage>
</organism>
<accession>A0A918C8N8</accession>
<dbReference type="AlphaFoldDB" id="A0A918C8N8"/>
<dbReference type="RefSeq" id="WP_189090832.1">
    <property type="nucleotide sequence ID" value="NZ_BMQL01000013.1"/>
</dbReference>
<evidence type="ECO:0000313" key="3">
    <source>
        <dbReference type="Proteomes" id="UP000603865"/>
    </source>
</evidence>
<protein>
    <submittedName>
        <fullName evidence="2">Uncharacterized protein</fullName>
    </submittedName>
</protein>
<name>A0A918C8N8_9DEIO</name>
<proteinExistence type="predicted"/>
<evidence type="ECO:0000256" key="1">
    <source>
        <dbReference type="SAM" id="MobiDB-lite"/>
    </source>
</evidence>
<dbReference type="EMBL" id="BMQL01000013">
    <property type="protein sequence ID" value="GGR11213.1"/>
    <property type="molecule type" value="Genomic_DNA"/>
</dbReference>